<dbReference type="KEGG" id="vg:26642068"/>
<dbReference type="GeneID" id="26642068"/>
<organism evidence="2 3">
    <name type="scientific">Pseudomonas phage PAE1</name>
    <dbReference type="NCBI Taxonomy" id="1718273"/>
    <lineage>
        <taxon>Viruses</taxon>
        <taxon>Duplodnaviria</taxon>
        <taxon>Heunggongvirae</taxon>
        <taxon>Uroviricota</taxon>
        <taxon>Caudoviricetes</taxon>
        <taxon>Mesyanzhinovviridae</taxon>
        <taxon>Rabinowitzvirinae</taxon>
        <taxon>Yuavirus</taxon>
        <taxon>Yuavirus PAE1</taxon>
        <taxon>Pseudomonas virus PAE1</taxon>
    </lineage>
</organism>
<dbReference type="EMBL" id="KT734862">
    <property type="protein sequence ID" value="ALF51539.1"/>
    <property type="molecule type" value="Genomic_DNA"/>
</dbReference>
<dbReference type="RefSeq" id="YP_009215730.1">
    <property type="nucleotide sequence ID" value="NC_028980.1"/>
</dbReference>
<protein>
    <submittedName>
        <fullName evidence="2">Uncharacterized protein</fullName>
    </submittedName>
</protein>
<name>A0A0N9END1_9CAUD</name>
<accession>A0A0N9END1</accession>
<evidence type="ECO:0000256" key="1">
    <source>
        <dbReference type="SAM" id="MobiDB-lite"/>
    </source>
</evidence>
<gene>
    <name evidence="2" type="ORF">PAE1_39</name>
</gene>
<evidence type="ECO:0000313" key="3">
    <source>
        <dbReference type="Proteomes" id="UP000204629"/>
    </source>
</evidence>
<evidence type="ECO:0000313" key="2">
    <source>
        <dbReference type="EMBL" id="ALF51539.1"/>
    </source>
</evidence>
<feature type="region of interest" description="Disordered" evidence="1">
    <location>
        <begin position="42"/>
        <end position="62"/>
    </location>
</feature>
<reference evidence="2 3" key="1">
    <citation type="journal article" date="2016" name="Genome Announc.">
        <title>Genome Sequences of Pseudomonas oryzihabitans Phage POR1 and Pseudomonas aeruginosa Phage PAE1.</title>
        <authorList>
            <person name="Dyson Z.A."/>
            <person name="Seviour R.J."/>
            <person name="Tucci J."/>
            <person name="Petrovski S."/>
        </authorList>
    </citation>
    <scope>NUCLEOTIDE SEQUENCE [LARGE SCALE GENOMIC DNA]</scope>
</reference>
<dbReference type="Proteomes" id="UP000204629">
    <property type="component" value="Segment"/>
</dbReference>
<proteinExistence type="predicted"/>
<sequence>MKELSLKAVLLIAAGFLLMTGMRLAEWAIPVPERTINLNVTQEEMEEPQNEQAPTHRPSART</sequence>
<keyword evidence="3" id="KW-1185">Reference proteome</keyword>